<sequence length="270" mass="31618">MIWSCVLQMKSDGFCIKHLNILTLKNDVKFNIIWDYCPTVIWDIKMDIPLENLEKEWEAINNKWKLVSLEVYAFNNDVMCVFVMKRNDSRSLNLLKQNIYAVDNVDAHLLNCDACLQLGYTQKSQSTLKYGDKTILACIFEQHGDKRMQKVTGRQCERWTRMDVQHFTANLQSIIEKKFRLVYIQFYGTGDNPEISAVWKKTSSMSNVFQRHDVSKYGFLYELKSTMRSNRELTFISAYENEGVVNFAAVWECCVRTNGGKRRKDFDTSL</sequence>
<reference evidence="1" key="2">
    <citation type="submission" date="2020-11" db="EMBL/GenBank/DDBJ databases">
        <authorList>
            <person name="McCartney M.A."/>
            <person name="Auch B."/>
            <person name="Kono T."/>
            <person name="Mallez S."/>
            <person name="Becker A."/>
            <person name="Gohl D.M."/>
            <person name="Silverstein K.A.T."/>
            <person name="Koren S."/>
            <person name="Bechman K.B."/>
            <person name="Herman A."/>
            <person name="Abrahante J.E."/>
            <person name="Garbe J."/>
        </authorList>
    </citation>
    <scope>NUCLEOTIDE SEQUENCE</scope>
    <source>
        <strain evidence="1">Duluth1</strain>
        <tissue evidence="1">Whole animal</tissue>
    </source>
</reference>
<dbReference type="Pfam" id="PF17660">
    <property type="entry name" value="BTRD1"/>
    <property type="match status" value="1"/>
</dbReference>
<dbReference type="AlphaFoldDB" id="A0A9D4D7L0"/>
<protein>
    <submittedName>
        <fullName evidence="1">Uncharacterized protein</fullName>
    </submittedName>
</protein>
<dbReference type="InterPro" id="IPR049511">
    <property type="entry name" value="PGH-like_rpt"/>
</dbReference>
<proteinExistence type="predicted"/>
<evidence type="ECO:0000313" key="1">
    <source>
        <dbReference type="EMBL" id="KAH3738678.1"/>
    </source>
</evidence>
<name>A0A9D4D7L0_DREPO</name>
<comment type="caution">
    <text evidence="1">The sequence shown here is derived from an EMBL/GenBank/DDBJ whole genome shotgun (WGS) entry which is preliminary data.</text>
</comment>
<organism evidence="1 2">
    <name type="scientific">Dreissena polymorpha</name>
    <name type="common">Zebra mussel</name>
    <name type="synonym">Mytilus polymorpha</name>
    <dbReference type="NCBI Taxonomy" id="45954"/>
    <lineage>
        <taxon>Eukaryota</taxon>
        <taxon>Metazoa</taxon>
        <taxon>Spiralia</taxon>
        <taxon>Lophotrochozoa</taxon>
        <taxon>Mollusca</taxon>
        <taxon>Bivalvia</taxon>
        <taxon>Autobranchia</taxon>
        <taxon>Heteroconchia</taxon>
        <taxon>Euheterodonta</taxon>
        <taxon>Imparidentia</taxon>
        <taxon>Neoheterodontei</taxon>
        <taxon>Myida</taxon>
        <taxon>Dreissenoidea</taxon>
        <taxon>Dreissenidae</taxon>
        <taxon>Dreissena</taxon>
    </lineage>
</organism>
<reference evidence="1" key="1">
    <citation type="journal article" date="2019" name="bioRxiv">
        <title>The Genome of the Zebra Mussel, Dreissena polymorpha: A Resource for Invasive Species Research.</title>
        <authorList>
            <person name="McCartney M.A."/>
            <person name="Auch B."/>
            <person name="Kono T."/>
            <person name="Mallez S."/>
            <person name="Zhang Y."/>
            <person name="Obille A."/>
            <person name="Becker A."/>
            <person name="Abrahante J.E."/>
            <person name="Garbe J."/>
            <person name="Badalamenti J.P."/>
            <person name="Herman A."/>
            <person name="Mangelson H."/>
            <person name="Liachko I."/>
            <person name="Sullivan S."/>
            <person name="Sone E.D."/>
            <person name="Koren S."/>
            <person name="Silverstein K.A.T."/>
            <person name="Beckman K.B."/>
            <person name="Gohl D.M."/>
        </authorList>
    </citation>
    <scope>NUCLEOTIDE SEQUENCE</scope>
    <source>
        <strain evidence="1">Duluth1</strain>
        <tissue evidence="1">Whole animal</tissue>
    </source>
</reference>
<accession>A0A9D4D7L0</accession>
<dbReference type="EMBL" id="JAIWYP010000011">
    <property type="protein sequence ID" value="KAH3738678.1"/>
    <property type="molecule type" value="Genomic_DNA"/>
</dbReference>
<keyword evidence="2" id="KW-1185">Reference proteome</keyword>
<evidence type="ECO:0000313" key="2">
    <source>
        <dbReference type="Proteomes" id="UP000828390"/>
    </source>
</evidence>
<gene>
    <name evidence="1" type="ORF">DPMN_045317</name>
</gene>
<dbReference type="Proteomes" id="UP000828390">
    <property type="component" value="Unassembled WGS sequence"/>
</dbReference>